<dbReference type="InterPro" id="IPR019004">
    <property type="entry name" value="YqeY/Aim41"/>
</dbReference>
<organism evidence="1 2">
    <name type="scientific">Methylohalomonas lacus</name>
    <dbReference type="NCBI Taxonomy" id="398773"/>
    <lineage>
        <taxon>Bacteria</taxon>
        <taxon>Pseudomonadati</taxon>
        <taxon>Pseudomonadota</taxon>
        <taxon>Gammaproteobacteria</taxon>
        <taxon>Methylohalomonadales</taxon>
        <taxon>Methylohalomonadaceae</taxon>
        <taxon>Methylohalomonas</taxon>
    </lineage>
</organism>
<dbReference type="SUPFAM" id="SSF89095">
    <property type="entry name" value="GatB/YqeY motif"/>
    <property type="match status" value="1"/>
</dbReference>
<comment type="caution">
    <text evidence="1">The sequence shown here is derived from an EMBL/GenBank/DDBJ whole genome shotgun (WGS) entry which is preliminary data.</text>
</comment>
<dbReference type="PANTHER" id="PTHR28055">
    <property type="entry name" value="ALTERED INHERITANCE OF MITOCHONDRIA PROTEIN 41, MITOCHONDRIAL"/>
    <property type="match status" value="1"/>
</dbReference>
<gene>
    <name evidence="1" type="ORF">J2T55_002299</name>
</gene>
<dbReference type="EMBL" id="JANUCT010000018">
    <property type="protein sequence ID" value="MCS3904263.1"/>
    <property type="molecule type" value="Genomic_DNA"/>
</dbReference>
<dbReference type="Gene3D" id="1.10.10.410">
    <property type="match status" value="1"/>
</dbReference>
<dbReference type="Pfam" id="PF09424">
    <property type="entry name" value="YqeY"/>
    <property type="match status" value="1"/>
</dbReference>
<evidence type="ECO:0000313" key="1">
    <source>
        <dbReference type="EMBL" id="MCS3904263.1"/>
    </source>
</evidence>
<keyword evidence="2" id="KW-1185">Reference proteome</keyword>
<dbReference type="InterPro" id="IPR023168">
    <property type="entry name" value="GatB_Yqey_C_2"/>
</dbReference>
<dbReference type="GO" id="GO:0016884">
    <property type="term" value="F:carbon-nitrogen ligase activity, with glutamine as amido-N-donor"/>
    <property type="evidence" value="ECO:0007669"/>
    <property type="project" value="InterPro"/>
</dbReference>
<evidence type="ECO:0000313" key="2">
    <source>
        <dbReference type="Proteomes" id="UP001204445"/>
    </source>
</evidence>
<accession>A0AAE3HMV1</accession>
<protein>
    <submittedName>
        <fullName evidence="1">Uncharacterized protein YqeY</fullName>
    </submittedName>
</protein>
<dbReference type="PANTHER" id="PTHR28055:SF1">
    <property type="entry name" value="ALTERED INHERITANCE OF MITOCHONDRIA PROTEIN 41, MITOCHONDRIAL"/>
    <property type="match status" value="1"/>
</dbReference>
<name>A0AAE3HMV1_9GAMM</name>
<dbReference type="InterPro" id="IPR003789">
    <property type="entry name" value="Asn/Gln_tRNA_amidoTrase-B-like"/>
</dbReference>
<sequence length="150" mass="16662">MSSTLKQRITDDVKQAMRDKDKDRLGVLRMITAAIKQKEIDERTELDDNAVLAVLDKMAKQYRDSIQQYRDAGRDDLVNKETYELNIITEYLPEQLNDTDLEALINNAIEETGASGMADMGKVMGVVKPKVQGRADMGAVSAKVKSLLGG</sequence>
<dbReference type="Proteomes" id="UP001204445">
    <property type="component" value="Unassembled WGS sequence"/>
</dbReference>
<dbReference type="Gene3D" id="1.10.1510.10">
    <property type="entry name" value="Uncharacterised protein YqeY/AIM41 PF09424, N-terminal domain"/>
    <property type="match status" value="1"/>
</dbReference>
<proteinExistence type="predicted"/>
<reference evidence="1" key="1">
    <citation type="submission" date="2022-08" db="EMBL/GenBank/DDBJ databases">
        <title>Genomic Encyclopedia of Type Strains, Phase III (KMG-III): the genomes of soil and plant-associated and newly described type strains.</title>
        <authorList>
            <person name="Whitman W."/>
        </authorList>
    </citation>
    <scope>NUCLEOTIDE SEQUENCE</scope>
    <source>
        <strain evidence="1">HMT 1</strain>
    </source>
</reference>
<dbReference type="InterPro" id="IPR042184">
    <property type="entry name" value="YqeY/Aim41_N"/>
</dbReference>
<dbReference type="RefSeq" id="WP_259056860.1">
    <property type="nucleotide sequence ID" value="NZ_JANUCT010000018.1"/>
</dbReference>
<dbReference type="AlphaFoldDB" id="A0AAE3HMV1"/>